<comment type="caution">
    <text evidence="2">The sequence shown here is derived from an EMBL/GenBank/DDBJ whole genome shotgun (WGS) entry which is preliminary data.</text>
</comment>
<gene>
    <name evidence="2" type="ORF">QWZ14_04055</name>
</gene>
<dbReference type="EMBL" id="JAUFPN010000036">
    <property type="protein sequence ID" value="MDN3563547.1"/>
    <property type="molecule type" value="Genomic_DNA"/>
</dbReference>
<name>A0ABT8A1G6_9PROT</name>
<proteinExistence type="predicted"/>
<evidence type="ECO:0008006" key="4">
    <source>
        <dbReference type="Google" id="ProtNLM"/>
    </source>
</evidence>
<keyword evidence="1" id="KW-0732">Signal</keyword>
<evidence type="ECO:0000313" key="2">
    <source>
        <dbReference type="EMBL" id="MDN3563547.1"/>
    </source>
</evidence>
<feature type="chain" id="PRO_5046902830" description="DUF305 domain-containing protein" evidence="1">
    <location>
        <begin position="25"/>
        <end position="90"/>
    </location>
</feature>
<reference evidence="3" key="1">
    <citation type="journal article" date="2019" name="Int. J. Syst. Evol. Microbiol.">
        <title>The Global Catalogue of Microorganisms (GCM) 10K type strain sequencing project: providing services to taxonomists for standard genome sequencing and annotation.</title>
        <authorList>
            <consortium name="The Broad Institute Genomics Platform"/>
            <consortium name="The Broad Institute Genome Sequencing Center for Infectious Disease"/>
            <person name="Wu L."/>
            <person name="Ma J."/>
        </authorList>
    </citation>
    <scope>NUCLEOTIDE SEQUENCE [LARGE SCALE GENOMIC DNA]</scope>
    <source>
        <strain evidence="3">CECT 7131</strain>
    </source>
</reference>
<protein>
    <recommendedName>
        <fullName evidence="4">DUF305 domain-containing protein</fullName>
    </recommendedName>
</protein>
<keyword evidence="3" id="KW-1185">Reference proteome</keyword>
<evidence type="ECO:0000313" key="3">
    <source>
        <dbReference type="Proteomes" id="UP001529369"/>
    </source>
</evidence>
<accession>A0ABT8A1G6</accession>
<dbReference type="RefSeq" id="WP_290315289.1">
    <property type="nucleotide sequence ID" value="NZ_JAUFPN010000036.1"/>
</dbReference>
<dbReference type="Proteomes" id="UP001529369">
    <property type="component" value="Unassembled WGS sequence"/>
</dbReference>
<sequence length="90" mass="9685">MSNRIRVMAVTLAAALTMAGAAYAQTAQNTPTAPAPGQGMMGRQGEMMMGQSGMKEMMEAHTRMMETCMEMMRTAVHQSGQPNQTPSTSR</sequence>
<evidence type="ECO:0000256" key="1">
    <source>
        <dbReference type="SAM" id="SignalP"/>
    </source>
</evidence>
<feature type="signal peptide" evidence="1">
    <location>
        <begin position="1"/>
        <end position="24"/>
    </location>
</feature>
<organism evidence="2 3">
    <name type="scientific">Paeniroseomonas aquatica</name>
    <dbReference type="NCBI Taxonomy" id="373043"/>
    <lineage>
        <taxon>Bacteria</taxon>
        <taxon>Pseudomonadati</taxon>
        <taxon>Pseudomonadota</taxon>
        <taxon>Alphaproteobacteria</taxon>
        <taxon>Acetobacterales</taxon>
        <taxon>Acetobacteraceae</taxon>
        <taxon>Paeniroseomonas</taxon>
    </lineage>
</organism>